<dbReference type="RefSeq" id="WP_093151501.1">
    <property type="nucleotide sequence ID" value="NZ_FNBW01000009.1"/>
</dbReference>
<sequence length="1009" mass="108393">MIFGRIKDVNACRLPTGGEIDRRRALSFSFDGRSYTGYAGDTLASALLANGVTLVGRSFKYHRPRGIFSAGPEEPNALVELRRDGRQEPNTRATMAELFHGLEATSQNRWPSLALDAMELNDLAGRFLVAGFYYKTFMGFPGWHFYEKRIRAAAGMGKATTELDPDTYERQSAHCDVLVVGGGPSGLAAALTAGRSGARVILVEETDGLGGRLRSERETLGGVPAMRWVAQARAELESLPEVRILTRTTAFGYYDDNMIGAVERVADHLPVPPPHVPRQRLWHIRAGRVVLATGAIERHIAFPHNDRPGVMLAGAVRTYLHRFAVRPGRRAVVVANNDDGYRTALDLRAAGVEVIKVADTRPAGPSAWRERCAAAGIEVTDHAAVTRVHGRLAVIGCDIAPLDGSARPVFEPCDLLAVSGGWSPAVHLHTHALGKIDWDDGLAAFVPGAARQAHVSVGAARGAYSLSACLADGFKAGAEMAQAMGFTTGAVPDTPASDEPDQRPIQAFWAVGSGKKRFVDLQDDVTADDIALAHREGFVSVEHLKRYTTLGMGTDQGKTSNIIGHALMAEARGEPIPQVGTTRFRPPYTPVALGAFAGGDRGRHHTPERRSALHDWHAANGATFVEAGHWLRPQYYLAPEEPAGKQSMDVAITREVQAVRNAVGLVDVSTLGKIDIQGPDAGELLNRLYANGFKTLAVGKARYGLMLREDGIVYDDGTTSRLGEHHYLMTTTTAHAGDVMALIEWYLQVVWPELDVHACSVTEQWAAMALAGPKARDVLAAVVDDGADVSDAALPFMGVIEARIAGVPVRIFRISFSGELSYEINAPADWGTRVWEALAAAGQPHGLRPYGTEAMAILRIEKGHVTHAELDGRVTLDDAGMGRMASSKKWFVGSGMLDKPAFTDPARPKLVGLVPVDGKTRIPAGAILVADPEVPVPPGQLGPEKLGHVSSSAYLSPTVGHPIALGFVSGGPTRRGETVWALFPLRKQEIEVRIADPVFVDPEGGRLRG</sequence>
<dbReference type="Pfam" id="PF01571">
    <property type="entry name" value="GCV_T"/>
    <property type="match status" value="1"/>
</dbReference>
<feature type="domain" description="Aminomethyltransferase C-terminal" evidence="4">
    <location>
        <begin position="909"/>
        <end position="1001"/>
    </location>
</feature>
<dbReference type="InterPro" id="IPR006222">
    <property type="entry name" value="GCVT_N"/>
</dbReference>
<dbReference type="Pfam" id="PF13510">
    <property type="entry name" value="Fer2_4"/>
    <property type="match status" value="1"/>
</dbReference>
<dbReference type="InterPro" id="IPR041117">
    <property type="entry name" value="SoxA_A3"/>
</dbReference>
<reference evidence="6 7" key="1">
    <citation type="submission" date="2016-10" db="EMBL/GenBank/DDBJ databases">
        <authorList>
            <person name="Varghese N."/>
            <person name="Submissions S."/>
        </authorList>
    </citation>
    <scope>NUCLEOTIDE SEQUENCE [LARGE SCALE GENOMIC DNA]</scope>
    <source>
        <strain evidence="6 7">DSM 18839</strain>
    </source>
</reference>
<dbReference type="InterPro" id="IPR029043">
    <property type="entry name" value="GcvT/YgfZ_C"/>
</dbReference>
<feature type="domain" description="GCVT N-terminal" evidence="3">
    <location>
        <begin position="613"/>
        <end position="889"/>
    </location>
</feature>
<proteinExistence type="inferred from homology"/>
<dbReference type="Pfam" id="PF08669">
    <property type="entry name" value="GCV_T_C"/>
    <property type="match status" value="1"/>
</dbReference>
<dbReference type="InterPro" id="IPR028896">
    <property type="entry name" value="GcvT/YgfZ/DmdA"/>
</dbReference>
<dbReference type="Gene3D" id="3.10.20.440">
    <property type="entry name" value="2Fe-2S iron-sulphur cluster binding domain, sarcosine oxidase, alpha subunit, N-terminal domain"/>
    <property type="match status" value="1"/>
</dbReference>
<name>A0A8G2BJ60_9PROT</name>
<dbReference type="PIRSF" id="PIRSF037980">
    <property type="entry name" value="SoxA"/>
    <property type="match status" value="1"/>
</dbReference>
<evidence type="ECO:0000256" key="1">
    <source>
        <dbReference type="ARBA" id="ARBA00008609"/>
    </source>
</evidence>
<dbReference type="NCBIfam" id="TIGR01372">
    <property type="entry name" value="soxA"/>
    <property type="match status" value="1"/>
</dbReference>
<organism evidence="6 7">
    <name type="scientific">Thalassobaculum litoreum DSM 18839</name>
    <dbReference type="NCBI Taxonomy" id="1123362"/>
    <lineage>
        <taxon>Bacteria</taxon>
        <taxon>Pseudomonadati</taxon>
        <taxon>Pseudomonadota</taxon>
        <taxon>Alphaproteobacteria</taxon>
        <taxon>Rhodospirillales</taxon>
        <taxon>Thalassobaculaceae</taxon>
        <taxon>Thalassobaculum</taxon>
    </lineage>
</organism>
<evidence type="ECO:0000259" key="5">
    <source>
        <dbReference type="Pfam" id="PF17806"/>
    </source>
</evidence>
<dbReference type="InterPro" id="IPR027266">
    <property type="entry name" value="TrmE/GcvT-like"/>
</dbReference>
<gene>
    <name evidence="6" type="ORF">SAMN05660686_03036</name>
</gene>
<dbReference type="Gene3D" id="3.50.50.60">
    <property type="entry name" value="FAD/NAD(P)-binding domain"/>
    <property type="match status" value="1"/>
</dbReference>
<dbReference type="SUPFAM" id="SSF101790">
    <property type="entry name" value="Aminomethyltransferase beta-barrel domain"/>
    <property type="match status" value="1"/>
</dbReference>
<dbReference type="PRINTS" id="PR00368">
    <property type="entry name" value="FADPNR"/>
</dbReference>
<dbReference type="Gene3D" id="1.10.10.1100">
    <property type="entry name" value="BFD-like [2Fe-2S]-binding domain"/>
    <property type="match status" value="1"/>
</dbReference>
<evidence type="ECO:0000313" key="6">
    <source>
        <dbReference type="EMBL" id="SDG01402.1"/>
    </source>
</evidence>
<dbReference type="Pfam" id="PF17806">
    <property type="entry name" value="SO_alpha_A3"/>
    <property type="match status" value="1"/>
</dbReference>
<feature type="domain" description="SoxA A3" evidence="5">
    <location>
        <begin position="515"/>
        <end position="598"/>
    </location>
</feature>
<dbReference type="OrthoDB" id="5287468at2"/>
<comment type="caution">
    <text evidence="6">The sequence shown here is derived from an EMBL/GenBank/DDBJ whole genome shotgun (WGS) entry which is preliminary data.</text>
</comment>
<dbReference type="InterPro" id="IPR013977">
    <property type="entry name" value="GcvT_C"/>
</dbReference>
<comment type="similarity">
    <text evidence="1">Belongs to the GcvT family.</text>
</comment>
<dbReference type="Pfam" id="PF12831">
    <property type="entry name" value="FAD_oxidored"/>
    <property type="match status" value="1"/>
</dbReference>
<accession>A0A8G2BJ60</accession>
<dbReference type="Gene3D" id="3.30.1360.120">
    <property type="entry name" value="Probable tRNA modification gtpase trme, domain 1"/>
    <property type="match status" value="1"/>
</dbReference>
<dbReference type="PRINTS" id="PR00411">
    <property type="entry name" value="PNDRDTASEI"/>
</dbReference>
<dbReference type="Proteomes" id="UP000198615">
    <property type="component" value="Unassembled WGS sequence"/>
</dbReference>
<dbReference type="PANTHER" id="PTHR43757:SF2">
    <property type="entry name" value="AMINOMETHYLTRANSFERASE, MITOCHONDRIAL"/>
    <property type="match status" value="1"/>
</dbReference>
<dbReference type="GO" id="GO:0046653">
    <property type="term" value="P:tetrahydrofolate metabolic process"/>
    <property type="evidence" value="ECO:0007669"/>
    <property type="project" value="InterPro"/>
</dbReference>
<evidence type="ECO:0000313" key="7">
    <source>
        <dbReference type="Proteomes" id="UP000198615"/>
    </source>
</evidence>
<protein>
    <submittedName>
        <fullName evidence="6">N-methylglutamate dehydrogenase subunit C</fullName>
    </submittedName>
</protein>
<dbReference type="SUPFAM" id="SSF51905">
    <property type="entry name" value="FAD/NAD(P)-binding domain"/>
    <property type="match status" value="1"/>
</dbReference>
<dbReference type="GO" id="GO:0008115">
    <property type="term" value="F:sarcosine oxidase activity"/>
    <property type="evidence" value="ECO:0007669"/>
    <property type="project" value="InterPro"/>
</dbReference>
<dbReference type="EMBL" id="FNBW01000009">
    <property type="protein sequence ID" value="SDG01402.1"/>
    <property type="molecule type" value="Genomic_DNA"/>
</dbReference>
<dbReference type="AlphaFoldDB" id="A0A8G2BJ60"/>
<dbReference type="InterPro" id="IPR042204">
    <property type="entry name" value="2Fe-2S-bd_N"/>
</dbReference>
<keyword evidence="7" id="KW-1185">Reference proteome</keyword>
<keyword evidence="2" id="KW-0560">Oxidoreductase</keyword>
<dbReference type="SUPFAM" id="SSF103025">
    <property type="entry name" value="Folate-binding domain"/>
    <property type="match status" value="1"/>
</dbReference>
<dbReference type="InterPro" id="IPR036188">
    <property type="entry name" value="FAD/NAD-bd_sf"/>
</dbReference>
<evidence type="ECO:0000256" key="2">
    <source>
        <dbReference type="ARBA" id="ARBA00023002"/>
    </source>
</evidence>
<dbReference type="PANTHER" id="PTHR43757">
    <property type="entry name" value="AMINOMETHYLTRANSFERASE"/>
    <property type="match status" value="1"/>
</dbReference>
<evidence type="ECO:0000259" key="3">
    <source>
        <dbReference type="Pfam" id="PF01571"/>
    </source>
</evidence>
<dbReference type="InterPro" id="IPR041854">
    <property type="entry name" value="BFD-like_2Fe2S-bd_dom_sf"/>
</dbReference>
<dbReference type="InterPro" id="IPR006277">
    <property type="entry name" value="Sarcosine_oxidase_asu"/>
</dbReference>
<evidence type="ECO:0000259" key="4">
    <source>
        <dbReference type="Pfam" id="PF08669"/>
    </source>
</evidence>